<proteinExistence type="predicted"/>
<evidence type="ECO:0008006" key="3">
    <source>
        <dbReference type="Google" id="ProtNLM"/>
    </source>
</evidence>
<dbReference type="AlphaFoldDB" id="A0A5C7JB24"/>
<sequence>MKTFYAPDRKTWQDWLEKNHDKEPEIWLIKYHKSSKIPSVSYEDSVEEALCFGWIDSLHRSRDKESSIQKFGPRRPNGNWAESNRIRAKRLIAEGLMTEAGRKVLPADL</sequence>
<accession>A0A5C7JB24</accession>
<dbReference type="Proteomes" id="UP000321026">
    <property type="component" value="Unassembled WGS sequence"/>
</dbReference>
<comment type="caution">
    <text evidence="1">The sequence shown here is derived from an EMBL/GenBank/DDBJ whole genome shotgun (WGS) entry which is preliminary data.</text>
</comment>
<name>A0A5C7JB24_9BACT</name>
<evidence type="ECO:0000313" key="1">
    <source>
        <dbReference type="EMBL" id="TXG78649.1"/>
    </source>
</evidence>
<gene>
    <name evidence="1" type="ORF">E6Q11_00600</name>
</gene>
<organism evidence="1 2">
    <name type="scientific">Candidatus Dojkabacteria bacterium</name>
    <dbReference type="NCBI Taxonomy" id="2099670"/>
    <lineage>
        <taxon>Bacteria</taxon>
        <taxon>Candidatus Dojkabacteria</taxon>
    </lineage>
</organism>
<evidence type="ECO:0000313" key="2">
    <source>
        <dbReference type="Proteomes" id="UP000321026"/>
    </source>
</evidence>
<dbReference type="EMBL" id="SSDS01000009">
    <property type="protein sequence ID" value="TXG78649.1"/>
    <property type="molecule type" value="Genomic_DNA"/>
</dbReference>
<protein>
    <recommendedName>
        <fullName evidence="3">Bacteriocin-protection protein</fullName>
    </recommendedName>
</protein>
<reference evidence="1 2" key="1">
    <citation type="submission" date="2018-09" db="EMBL/GenBank/DDBJ databases">
        <title>Metagenome Assembled Genomes from an Advanced Water Purification Facility.</title>
        <authorList>
            <person name="Stamps B.W."/>
            <person name="Spear J.R."/>
        </authorList>
    </citation>
    <scope>NUCLEOTIDE SEQUENCE [LARGE SCALE GENOMIC DNA]</scope>
    <source>
        <strain evidence="1">Bin_63_2</strain>
    </source>
</reference>